<accession>A0AAW9SWQ2</accession>
<feature type="region of interest" description="Disordered" evidence="5">
    <location>
        <begin position="356"/>
        <end position="381"/>
    </location>
</feature>
<dbReference type="EMBL" id="JASOOY020000001">
    <property type="protein sequence ID" value="MEO3715996.1"/>
    <property type="molecule type" value="Genomic_DNA"/>
</dbReference>
<evidence type="ECO:0000256" key="2">
    <source>
        <dbReference type="ARBA" id="ARBA00022487"/>
    </source>
</evidence>
<dbReference type="Gene3D" id="3.40.50.1820">
    <property type="entry name" value="alpha/beta hydrolase"/>
    <property type="match status" value="1"/>
</dbReference>
<organism evidence="7 8">
    <name type="scientific">Corynebacterium amycolatum</name>
    <dbReference type="NCBI Taxonomy" id="43765"/>
    <lineage>
        <taxon>Bacteria</taxon>
        <taxon>Bacillati</taxon>
        <taxon>Actinomycetota</taxon>
        <taxon>Actinomycetes</taxon>
        <taxon>Mycobacteriales</taxon>
        <taxon>Corynebacteriaceae</taxon>
        <taxon>Corynebacterium</taxon>
    </lineage>
</organism>
<proteinExistence type="inferred from homology"/>
<reference evidence="7" key="2">
    <citation type="submission" date="2024-05" db="EMBL/GenBank/DDBJ databases">
        <authorList>
            <person name="Wolfe A."/>
        </authorList>
    </citation>
    <scope>NUCLEOTIDE SEQUENCE</scope>
    <source>
        <strain evidence="7">UMB1064</strain>
    </source>
</reference>
<reference evidence="7" key="1">
    <citation type="submission" date="2023-05" db="EMBL/GenBank/DDBJ databases">
        <authorList>
            <person name="Du J."/>
        </authorList>
    </citation>
    <scope>NUCLEOTIDE SEQUENCE</scope>
    <source>
        <strain evidence="7">UMB1064</strain>
    </source>
</reference>
<dbReference type="SUPFAM" id="SSF53474">
    <property type="entry name" value="alpha/beta-Hydrolases"/>
    <property type="match status" value="1"/>
</dbReference>
<feature type="signal peptide" evidence="6">
    <location>
        <begin position="1"/>
        <end position="28"/>
    </location>
</feature>
<gene>
    <name evidence="7" type="ORF">QP460_000090</name>
</gene>
<feature type="compositionally biased region" description="Low complexity" evidence="5">
    <location>
        <begin position="175"/>
        <end position="203"/>
    </location>
</feature>
<keyword evidence="2" id="KW-0719">Serine esterase</keyword>
<dbReference type="PANTHER" id="PTHR33630:SF9">
    <property type="entry name" value="CUTINASE 4"/>
    <property type="match status" value="1"/>
</dbReference>
<evidence type="ECO:0000256" key="6">
    <source>
        <dbReference type="SAM" id="SignalP"/>
    </source>
</evidence>
<feature type="chain" id="PRO_5043376216" evidence="6">
    <location>
        <begin position="29"/>
        <end position="671"/>
    </location>
</feature>
<comment type="similarity">
    <text evidence="1">Belongs to the cutinase family.</text>
</comment>
<evidence type="ECO:0000256" key="1">
    <source>
        <dbReference type="ARBA" id="ARBA00007534"/>
    </source>
</evidence>
<dbReference type="AlphaFoldDB" id="A0AAW9SWQ2"/>
<dbReference type="InterPro" id="IPR000675">
    <property type="entry name" value="Cutinase/axe"/>
</dbReference>
<evidence type="ECO:0000256" key="3">
    <source>
        <dbReference type="ARBA" id="ARBA00022801"/>
    </source>
</evidence>
<evidence type="ECO:0000256" key="4">
    <source>
        <dbReference type="ARBA" id="ARBA00023157"/>
    </source>
</evidence>
<evidence type="ECO:0000313" key="7">
    <source>
        <dbReference type="EMBL" id="MEO3715996.1"/>
    </source>
</evidence>
<dbReference type="GO" id="GO:0052689">
    <property type="term" value="F:carboxylic ester hydrolase activity"/>
    <property type="evidence" value="ECO:0007669"/>
    <property type="project" value="UniProtKB-KW"/>
</dbReference>
<comment type="caution">
    <text evidence="7">The sequence shown here is derived from an EMBL/GenBank/DDBJ whole genome shotgun (WGS) entry which is preliminary data.</text>
</comment>
<feature type="region of interest" description="Disordered" evidence="5">
    <location>
        <begin position="302"/>
        <end position="331"/>
    </location>
</feature>
<dbReference type="RefSeq" id="WP_284827048.1">
    <property type="nucleotide sequence ID" value="NZ_JASOOY020000001.1"/>
</dbReference>
<keyword evidence="4" id="KW-1015">Disulfide bond</keyword>
<feature type="compositionally biased region" description="Acidic residues" evidence="5">
    <location>
        <begin position="162"/>
        <end position="174"/>
    </location>
</feature>
<name>A0AAW9SWQ2_CORAY</name>
<keyword evidence="3" id="KW-0378">Hydrolase</keyword>
<dbReference type="PANTHER" id="PTHR33630">
    <property type="entry name" value="CUTINASE RV1984C-RELATED-RELATED"/>
    <property type="match status" value="1"/>
</dbReference>
<feature type="region of interest" description="Disordered" evidence="5">
    <location>
        <begin position="80"/>
        <end position="212"/>
    </location>
</feature>
<dbReference type="Pfam" id="PF01083">
    <property type="entry name" value="Cutinase"/>
    <property type="match status" value="1"/>
</dbReference>
<protein>
    <submittedName>
        <fullName evidence="7">Cutinase family protein</fullName>
    </submittedName>
</protein>
<feature type="compositionally biased region" description="Low complexity" evidence="5">
    <location>
        <begin position="117"/>
        <end position="128"/>
    </location>
</feature>
<sequence>MKRRIPPIVAGLSATVLVTTALPPVALADPEVTVSKNNVAQADKCPAMQLVIINSSFDSVGDENTDTGFFSDVSNKVMDANGGKVEDPSAGFADSESTATEPTTDDSSDSLWGNPEDSSASSDSAADSSSDDLWGDPSSETASQTSDASDEASSESSSPAELDNEPESTGESDSETSTQSEESSDSSESSSESSASSSGTMQSVADNPQKVGRIYINFDEQGEGYIPGVNGEDKKEYSEAVSAAVDKVNETLGEIQSSCPDTRVMLLGYSEGAQVANVVSKQIGSGQSNFPSDKVSGVALFSDPSRGESQPMVGNGAQAPAAAPETSGENTTKLADTLTTNDTNVAPEGAGVATLTDAAGGQGATGTSADSATGTTSGSSAGGFGALSDRVMSFCIEGDSTCAIPEGSPLRKIIASGAQSIDLNDPQKSLMAIADTLGPAVVLGGVESLADDLSFGPQGFQLARAENTDDTMIAKIADEADRPHDIGEMGQRLIQSGLKLGGMGLAAGITFAKDVVTPANLAQIAAAGAADPFAAIPVVATKLASAALNIVTPATATGVALRVFDEIKAAGLGDEQIADVATQAATWKSMGAGAYQTTPVTEDGRSATDLTADWARAAVGDASGTSMPTLSEAVSGIGETAGALTGLAGGTGGIPAFDPGAIGNALQLIGG</sequence>
<feature type="compositionally biased region" description="Low complexity" evidence="5">
    <location>
        <begin position="356"/>
        <end position="379"/>
    </location>
</feature>
<evidence type="ECO:0000256" key="5">
    <source>
        <dbReference type="SAM" id="MobiDB-lite"/>
    </source>
</evidence>
<dbReference type="Proteomes" id="UP001223646">
    <property type="component" value="Unassembled WGS sequence"/>
</dbReference>
<keyword evidence="6" id="KW-0732">Signal</keyword>
<dbReference type="InterPro" id="IPR029058">
    <property type="entry name" value="AB_hydrolase_fold"/>
</dbReference>
<evidence type="ECO:0000313" key="8">
    <source>
        <dbReference type="Proteomes" id="UP001223646"/>
    </source>
</evidence>
<dbReference type="SMART" id="SM01110">
    <property type="entry name" value="Cutinase"/>
    <property type="match status" value="1"/>
</dbReference>